<keyword evidence="2" id="KW-0547">Nucleotide-binding</keyword>
<reference evidence="5 6" key="2">
    <citation type="submission" date="2018-11" db="EMBL/GenBank/DDBJ databases">
        <authorList>
            <consortium name="Pathogen Informatics"/>
        </authorList>
    </citation>
    <scope>NUCLEOTIDE SEQUENCE [LARGE SCALE GENOMIC DNA]</scope>
</reference>
<evidence type="ECO:0000313" key="6">
    <source>
        <dbReference type="Proteomes" id="UP000274429"/>
    </source>
</evidence>
<keyword evidence="3 4" id="KW-0418">Kinase</keyword>
<evidence type="ECO:0000313" key="5">
    <source>
        <dbReference type="EMBL" id="VDM24648.1"/>
    </source>
</evidence>
<dbReference type="Gene3D" id="3.40.50.300">
    <property type="entry name" value="P-loop containing nucleotide triphosphate hydrolases"/>
    <property type="match status" value="1"/>
</dbReference>
<evidence type="ECO:0000256" key="2">
    <source>
        <dbReference type="ARBA" id="ARBA00022741"/>
    </source>
</evidence>
<proteinExistence type="inferred from homology"/>
<keyword evidence="1 4" id="KW-0808">Transferase</keyword>
<sequence>MAANSNSVHNCTEPFGVVFMLGGPGSGKGTICPPIASHFNMIHLSAGELLRKELNTPNSKFSAVIESHMKGGTIVPVAITCSLLHKVSFALSILLEVMPFKVLLTLHYITFTLQYAIFCL</sequence>
<evidence type="ECO:0000256" key="3">
    <source>
        <dbReference type="ARBA" id="ARBA00022777"/>
    </source>
</evidence>
<gene>
    <name evidence="5" type="ORF">TTAC_LOCUS4307</name>
</gene>
<dbReference type="InterPro" id="IPR000850">
    <property type="entry name" value="Adenylat/UMP-CMP_kin"/>
</dbReference>
<dbReference type="STRING" id="6205.A0A0R3WU82"/>
<dbReference type="PANTHER" id="PTHR23359">
    <property type="entry name" value="NUCLEOTIDE KINASE"/>
    <property type="match status" value="1"/>
</dbReference>
<evidence type="ECO:0000313" key="7">
    <source>
        <dbReference type="WBParaSite" id="TTAC_0000432201-mRNA-1"/>
    </source>
</evidence>
<dbReference type="WBParaSite" id="TTAC_0000432201-mRNA-1">
    <property type="protein sequence ID" value="TTAC_0000432201-mRNA-1"/>
    <property type="gene ID" value="TTAC_0000432201"/>
</dbReference>
<dbReference type="AlphaFoldDB" id="A0A0R3WU82"/>
<dbReference type="EMBL" id="UYWX01004118">
    <property type="protein sequence ID" value="VDM24648.1"/>
    <property type="molecule type" value="Genomic_DNA"/>
</dbReference>
<organism evidence="7">
    <name type="scientific">Hydatigena taeniaeformis</name>
    <name type="common">Feline tapeworm</name>
    <name type="synonym">Taenia taeniaeformis</name>
    <dbReference type="NCBI Taxonomy" id="6205"/>
    <lineage>
        <taxon>Eukaryota</taxon>
        <taxon>Metazoa</taxon>
        <taxon>Spiralia</taxon>
        <taxon>Lophotrochozoa</taxon>
        <taxon>Platyhelminthes</taxon>
        <taxon>Cestoda</taxon>
        <taxon>Eucestoda</taxon>
        <taxon>Cyclophyllidea</taxon>
        <taxon>Taeniidae</taxon>
        <taxon>Hydatigera</taxon>
    </lineage>
</organism>
<comment type="similarity">
    <text evidence="4">Belongs to the adenylate kinase family.</text>
</comment>
<dbReference type="GO" id="GO:0006139">
    <property type="term" value="P:nucleobase-containing compound metabolic process"/>
    <property type="evidence" value="ECO:0007669"/>
    <property type="project" value="InterPro"/>
</dbReference>
<dbReference type="Proteomes" id="UP000274429">
    <property type="component" value="Unassembled WGS sequence"/>
</dbReference>
<evidence type="ECO:0000256" key="1">
    <source>
        <dbReference type="ARBA" id="ARBA00022679"/>
    </source>
</evidence>
<accession>A0A0R3WU82</accession>
<dbReference type="Pfam" id="PF00406">
    <property type="entry name" value="ADK"/>
    <property type="match status" value="1"/>
</dbReference>
<dbReference type="OrthoDB" id="442176at2759"/>
<dbReference type="SUPFAM" id="SSF52540">
    <property type="entry name" value="P-loop containing nucleoside triphosphate hydrolases"/>
    <property type="match status" value="1"/>
</dbReference>
<dbReference type="PRINTS" id="PR00094">
    <property type="entry name" value="ADENYLTKNASE"/>
</dbReference>
<protein>
    <submittedName>
        <fullName evidence="7">Adenylate kinase</fullName>
    </submittedName>
</protein>
<name>A0A0R3WU82_HYDTA</name>
<keyword evidence="6" id="KW-1185">Reference proteome</keyword>
<dbReference type="GO" id="GO:0019205">
    <property type="term" value="F:nucleobase-containing compound kinase activity"/>
    <property type="evidence" value="ECO:0007669"/>
    <property type="project" value="InterPro"/>
</dbReference>
<dbReference type="InterPro" id="IPR027417">
    <property type="entry name" value="P-loop_NTPase"/>
</dbReference>
<dbReference type="GO" id="GO:0005524">
    <property type="term" value="F:ATP binding"/>
    <property type="evidence" value="ECO:0007669"/>
    <property type="project" value="InterPro"/>
</dbReference>
<evidence type="ECO:0000256" key="4">
    <source>
        <dbReference type="RuleBase" id="RU003330"/>
    </source>
</evidence>
<reference evidence="7" key="1">
    <citation type="submission" date="2017-02" db="UniProtKB">
        <authorList>
            <consortium name="WormBaseParasite"/>
        </authorList>
    </citation>
    <scope>IDENTIFICATION</scope>
</reference>